<reference evidence="2" key="1">
    <citation type="submission" date="2018-05" db="EMBL/GenBank/DDBJ databases">
        <authorList>
            <person name="Lanie J.A."/>
            <person name="Ng W.-L."/>
            <person name="Kazmierczak K.M."/>
            <person name="Andrzejewski T.M."/>
            <person name="Davidsen T.M."/>
            <person name="Wayne K.J."/>
            <person name="Tettelin H."/>
            <person name="Glass J.I."/>
            <person name="Rusch D."/>
            <person name="Podicherti R."/>
            <person name="Tsui H.-C.T."/>
            <person name="Winkler M.E."/>
        </authorList>
    </citation>
    <scope>NUCLEOTIDE SEQUENCE</scope>
</reference>
<gene>
    <name evidence="2" type="ORF">METZ01_LOCUS221791</name>
</gene>
<organism evidence="2">
    <name type="scientific">marine metagenome</name>
    <dbReference type="NCBI Taxonomy" id="408172"/>
    <lineage>
        <taxon>unclassified sequences</taxon>
        <taxon>metagenomes</taxon>
        <taxon>ecological metagenomes</taxon>
    </lineage>
</organism>
<accession>A0A382G330</accession>
<dbReference type="AlphaFoldDB" id="A0A382G330"/>
<evidence type="ECO:0000256" key="1">
    <source>
        <dbReference type="SAM" id="MobiDB-lite"/>
    </source>
</evidence>
<dbReference type="EMBL" id="UINC01052975">
    <property type="protein sequence ID" value="SVB68937.1"/>
    <property type="molecule type" value="Genomic_DNA"/>
</dbReference>
<feature type="region of interest" description="Disordered" evidence="1">
    <location>
        <begin position="1"/>
        <end position="27"/>
    </location>
</feature>
<feature type="compositionally biased region" description="Polar residues" evidence="1">
    <location>
        <begin position="7"/>
        <end position="16"/>
    </location>
</feature>
<proteinExistence type="predicted"/>
<name>A0A382G330_9ZZZZ</name>
<protein>
    <submittedName>
        <fullName evidence="2">Uncharacterized protein</fullName>
    </submittedName>
</protein>
<evidence type="ECO:0000313" key="2">
    <source>
        <dbReference type="EMBL" id="SVB68937.1"/>
    </source>
</evidence>
<sequence length="27" mass="3073">MALVSNFVKNSDNKSFPQRFAHDDAHP</sequence>